<feature type="compositionally biased region" description="Acidic residues" evidence="3">
    <location>
        <begin position="247"/>
        <end position="287"/>
    </location>
</feature>
<comment type="caution">
    <text evidence="5">The sequence shown here is derived from an EMBL/GenBank/DDBJ whole genome shotgun (WGS) entry which is preliminary data.</text>
</comment>
<feature type="region of interest" description="Disordered" evidence="3">
    <location>
        <begin position="238"/>
        <end position="313"/>
    </location>
</feature>
<evidence type="ECO:0000256" key="3">
    <source>
        <dbReference type="SAM" id="MobiDB-lite"/>
    </source>
</evidence>
<dbReference type="Proteomes" id="UP000697127">
    <property type="component" value="Unassembled WGS sequence"/>
</dbReference>
<dbReference type="AlphaFoldDB" id="A0A9P7BI00"/>
<feature type="domain" description="Striatin N-terminal" evidence="4">
    <location>
        <begin position="8"/>
        <end position="133"/>
    </location>
</feature>
<proteinExistence type="predicted"/>
<sequence length="657" mass="74019">MNPTVNYTLPGIMQYLQSQFTQVERNRLQGELERSSLKLKIIELENERNSLLRKSEKLQITVDQLTQELYTLKGNVDNSKTNGDVLEKNSKKSDTEIDGILGGIHSVDVSKLVHARKFLKSATNEILYLLKTPTVELENTSTVGSVTGVASLTGADNENDLFYNYNTLNNSHQLNDSLNNTERNNIVKEIDQPLDRKTIEKDLNEMLAAPFQSNSDSNNIESDAETIIEHLSAEEKNINNGINPADNDSDDDSDDDDDDFDDDDFDDDDDDDFDDDDFDVDDDDVDNENGNTKQHSKKSNSDIKNEKDVGAQHVKHQKEKLLTLLKKNTKKVNDSPPNTLAVELYPNLSEIELKSGILFAYYDKANVVKIYDDLLGKGNMIKEIHLPEANTIVDIVTNESFILITTTDSLVAYTIDPKVDLKIVRDNMDAKSIDLDSNKILLVSNSKIEILEIDLENKKFSTISSFDYFYEGTLKKAKFVKNNPSFDVSVLSSNNLYLFNTTDENTTSKLIKSLPLNQYHEWLITSRNMILRFDNGLFLFDFSVCSEFKTVPLPSFPDSEHASNSISEVISPCADDDTMFYITRCSSPKTNTHAFGSECNGLYELRLFKIIDTGDILEIKNLTDLNGSDCYCVGKVGDNYSICVIKGEEILLHSILK</sequence>
<evidence type="ECO:0000313" key="5">
    <source>
        <dbReference type="EMBL" id="KAG0690153.1"/>
    </source>
</evidence>
<evidence type="ECO:0000256" key="1">
    <source>
        <dbReference type="ARBA" id="ARBA00023054"/>
    </source>
</evidence>
<feature type="compositionally biased region" description="Basic and acidic residues" evidence="3">
    <location>
        <begin position="299"/>
        <end position="310"/>
    </location>
</feature>
<organism evidence="5 6">
    <name type="scientific">Pichia californica</name>
    <dbReference type="NCBI Taxonomy" id="460514"/>
    <lineage>
        <taxon>Eukaryota</taxon>
        <taxon>Fungi</taxon>
        <taxon>Dikarya</taxon>
        <taxon>Ascomycota</taxon>
        <taxon>Saccharomycotina</taxon>
        <taxon>Pichiomycetes</taxon>
        <taxon>Pichiales</taxon>
        <taxon>Pichiaceae</taxon>
        <taxon>Pichia</taxon>
    </lineage>
</organism>
<reference evidence="5" key="1">
    <citation type="submission" date="2020-11" db="EMBL/GenBank/DDBJ databases">
        <title>Kefir isolates.</title>
        <authorList>
            <person name="Marcisauskas S."/>
            <person name="Kim Y."/>
            <person name="Blasche S."/>
        </authorList>
    </citation>
    <scope>NUCLEOTIDE SEQUENCE</scope>
    <source>
        <strain evidence="5">Olga-1</strain>
    </source>
</reference>
<dbReference type="PANTHER" id="PTHR15653:SF0">
    <property type="entry name" value="CONNECTOR OF KINASE TO AP-1, ISOFORM E"/>
    <property type="match status" value="1"/>
</dbReference>
<dbReference type="EMBL" id="PUHW01000043">
    <property type="protein sequence ID" value="KAG0690153.1"/>
    <property type="molecule type" value="Genomic_DNA"/>
</dbReference>
<gene>
    <name evidence="5" type="ORF">C6P40_003697</name>
</gene>
<evidence type="ECO:0000313" key="6">
    <source>
        <dbReference type="Proteomes" id="UP000697127"/>
    </source>
</evidence>
<name>A0A9P7BI00_9ASCO</name>
<dbReference type="Pfam" id="PF08232">
    <property type="entry name" value="Striatin"/>
    <property type="match status" value="1"/>
</dbReference>
<protein>
    <recommendedName>
        <fullName evidence="4">Striatin N-terminal domain-containing protein</fullName>
    </recommendedName>
</protein>
<keyword evidence="1 2" id="KW-0175">Coiled coil</keyword>
<evidence type="ECO:0000259" key="4">
    <source>
        <dbReference type="Pfam" id="PF08232"/>
    </source>
</evidence>
<dbReference type="InterPro" id="IPR013258">
    <property type="entry name" value="Striatin_N"/>
</dbReference>
<dbReference type="PANTHER" id="PTHR15653">
    <property type="entry name" value="STRIATIN"/>
    <property type="match status" value="1"/>
</dbReference>
<evidence type="ECO:0000256" key="2">
    <source>
        <dbReference type="SAM" id="Coils"/>
    </source>
</evidence>
<keyword evidence="6" id="KW-1185">Reference proteome</keyword>
<dbReference type="InterPro" id="IPR051488">
    <property type="entry name" value="WD_repeat_striatin"/>
</dbReference>
<feature type="coiled-coil region" evidence="2">
    <location>
        <begin position="25"/>
        <end position="68"/>
    </location>
</feature>
<accession>A0A9P7BI00</accession>